<dbReference type="SMART" id="SM00382">
    <property type="entry name" value="AAA"/>
    <property type="match status" value="2"/>
</dbReference>
<feature type="domain" description="AAA+ ATPase" evidence="5">
    <location>
        <begin position="749"/>
        <end position="870"/>
    </location>
</feature>
<dbReference type="FunFam" id="3.40.50.300:FF:002589">
    <property type="entry name" value="Putative AAA family ATPase"/>
    <property type="match status" value="1"/>
</dbReference>
<dbReference type="InterPro" id="IPR003959">
    <property type="entry name" value="ATPase_AAA_core"/>
</dbReference>
<proteinExistence type="inferred from homology"/>
<dbReference type="InterPro" id="IPR027417">
    <property type="entry name" value="P-loop_NTPase"/>
</dbReference>
<dbReference type="VEuPathDB" id="TriTrypDB:ADEAN_000796700"/>
<keyword evidence="7" id="KW-1185">Reference proteome</keyword>
<dbReference type="GO" id="GO:0005524">
    <property type="term" value="F:ATP binding"/>
    <property type="evidence" value="ECO:0007669"/>
    <property type="project" value="UniProtKB-KW"/>
</dbReference>
<evidence type="ECO:0000256" key="2">
    <source>
        <dbReference type="ARBA" id="ARBA00022741"/>
    </source>
</evidence>
<comment type="similarity">
    <text evidence="1">Belongs to the AAA ATPase family.</text>
</comment>
<evidence type="ECO:0000313" key="7">
    <source>
        <dbReference type="Proteomes" id="UP000515908"/>
    </source>
</evidence>
<evidence type="ECO:0000256" key="3">
    <source>
        <dbReference type="ARBA" id="ARBA00022840"/>
    </source>
</evidence>
<dbReference type="InterPro" id="IPR003593">
    <property type="entry name" value="AAA+_ATPase"/>
</dbReference>
<dbReference type="InterPro" id="IPR054472">
    <property type="entry name" value="WHD"/>
</dbReference>
<feature type="compositionally biased region" description="Basic residues" evidence="4">
    <location>
        <begin position="1"/>
        <end position="11"/>
    </location>
</feature>
<feature type="region of interest" description="Disordered" evidence="4">
    <location>
        <begin position="392"/>
        <end position="439"/>
    </location>
</feature>
<name>A0A7G2CLZ2_9TRYP</name>
<sequence>MPPKSKSKASPKKKESNKAMVTTDKEEDHYNHSTTLTWEDTNAFSLLETGTFRHRPEVFADLYTPLVEYYVYQLQEGEVAADIRTAQIPFMKATATPRSLTTLFSSLPLLSEEEEKNKPAVKSGVSKAEKEKDEVSNTRKRPRGGSPVPDEEEEDDSWEEKEDIPSPLLHSPPALRQLLEVLEEKALTLLPPITSDSEYLLQIELVYVLRRHLMNIMGFCLDDHFLSEAHHLKVDVTRVFVPLVKALTYWARVVTRRRIAQMHFTPRLLRLAKRMALSPAETRVLTYILICHCGTHIFFVIPNSTLLPSVAFQNHLTAEQLLYMLREDRPYIKEGVLSLNLLSKAMNLQAFNETKVMMPFEVVAALCGTRLSQEQLIKLEKTVLADVLEECAEEDGEKSGSDEDDKETEEKQKRKKRDSTDATLTEEEDLSESADGVVKEVTEHNEKLISEVLDTIGKEAMHTTPGLSIELKDIYPFSIHHSSVEEQHCSKEQVNTPYKNDVEFMEAAFKIIALLINIRNTEGSLKDEEESFAVSKPKMESSVRELKGKVRLYSAVHQARLRATLAAGTFIPRIEQLSRRLKLTELEKLIVLLMVGNTISHDVLIAVNGRYVMRDGQRLMTVGYILFVLCEGLMERVVARKAFYRSSPLIRHSVLSVSIDGRTSFNTDLMDYYCDIDRKIVDSLMGMETETAELVPGSRLYAPTVPLTSVVLPQETTALVHNTIEHYDLVEKCKKKCFPDTGAGVEGGGGLVILFYGPSGTGKTMLANAVAHSLQKKILVVNVTEFKSSSNAPSIMQFLFREAKLNDAIIFFDECESLFETRENNPTVTSLLNAFEKYDGVIVMATNQAQHMDEAMNRRISLMIPFKLPDRKMREVIWRQHLPKALPLQEEVSVERLALEYELSGGLIRNAVMAAIHSAVAREKTDSPTLQQEDFVYGAKLQLRGFFQAAERAGGKSGGGMNNLTPRRPLSSMVLQGSTRRAVRAIAQLTKSRNTLFSQWGFKEELYTHQYQLYLFYGPSGTGKSLAVEGIAYECGTAVRVCNLAELFILSEPGNTISTLFQEARQLGAMILLDEAQVLFNHSDRSRHVAQVLFYHAAAYPRPVIVSATTTAPQHHLDIHAAQLPFTEVIPFHLPDAALRRTLWQKAFPTAVPLDVTPMQFEELSSQYKLNAKEIFAVAFTVCCRAVAELQEGPKQNKNNNNNNENETNAAITMKAIVEEIENVQRKERSQQMGSGMFA</sequence>
<feature type="domain" description="AAA+ ATPase" evidence="5">
    <location>
        <begin position="1010"/>
        <end position="1136"/>
    </location>
</feature>
<feature type="compositionally biased region" description="Basic and acidic residues" evidence="4">
    <location>
        <begin position="127"/>
        <end position="137"/>
    </location>
</feature>
<feature type="compositionally biased region" description="Acidic residues" evidence="4">
    <location>
        <begin position="149"/>
        <end position="162"/>
    </location>
</feature>
<dbReference type="Pfam" id="PF00004">
    <property type="entry name" value="AAA"/>
    <property type="match status" value="2"/>
</dbReference>
<gene>
    <name evidence="6" type="ORF">ADEAN_000796700</name>
</gene>
<dbReference type="CDD" id="cd19481">
    <property type="entry name" value="RecA-like_protease"/>
    <property type="match status" value="1"/>
</dbReference>
<feature type="compositionally biased region" description="Acidic residues" evidence="4">
    <location>
        <begin position="392"/>
        <end position="407"/>
    </location>
</feature>
<dbReference type="Gene3D" id="3.40.50.300">
    <property type="entry name" value="P-loop containing nucleotide triphosphate hydrolases"/>
    <property type="match status" value="2"/>
</dbReference>
<dbReference type="EMBL" id="LR877161">
    <property type="protein sequence ID" value="CAD2220445.1"/>
    <property type="molecule type" value="Genomic_DNA"/>
</dbReference>
<evidence type="ECO:0000259" key="5">
    <source>
        <dbReference type="SMART" id="SM00382"/>
    </source>
</evidence>
<accession>A0A7G2CLZ2</accession>
<dbReference type="InterPro" id="IPR050221">
    <property type="entry name" value="26S_Proteasome_ATPase"/>
</dbReference>
<reference evidence="6 7" key="1">
    <citation type="submission" date="2020-08" db="EMBL/GenBank/DDBJ databases">
        <authorList>
            <person name="Newling K."/>
            <person name="Davey J."/>
            <person name="Forrester S."/>
        </authorList>
    </citation>
    <scope>NUCLEOTIDE SEQUENCE [LARGE SCALE GENOMIC DNA]</scope>
    <source>
        <strain evidence="7">Crithidia deanei Carvalho (ATCC PRA-265)</strain>
    </source>
</reference>
<feature type="region of interest" description="Disordered" evidence="4">
    <location>
        <begin position="113"/>
        <end position="169"/>
    </location>
</feature>
<feature type="compositionally biased region" description="Basic and acidic residues" evidence="4">
    <location>
        <begin position="12"/>
        <end position="26"/>
    </location>
</feature>
<evidence type="ECO:0000256" key="4">
    <source>
        <dbReference type="SAM" id="MobiDB-lite"/>
    </source>
</evidence>
<dbReference type="SUPFAM" id="SSF52540">
    <property type="entry name" value="P-loop containing nucleoside triphosphate hydrolases"/>
    <property type="match status" value="2"/>
</dbReference>
<dbReference type="Proteomes" id="UP000515908">
    <property type="component" value="Chromosome 17"/>
</dbReference>
<feature type="region of interest" description="Disordered" evidence="4">
    <location>
        <begin position="1"/>
        <end position="26"/>
    </location>
</feature>
<keyword evidence="3" id="KW-0067">ATP-binding</keyword>
<dbReference type="GO" id="GO:0016887">
    <property type="term" value="F:ATP hydrolysis activity"/>
    <property type="evidence" value="ECO:0007669"/>
    <property type="project" value="InterPro"/>
</dbReference>
<keyword evidence="2" id="KW-0547">Nucleotide-binding</keyword>
<dbReference type="Pfam" id="PF22977">
    <property type="entry name" value="WHD"/>
    <property type="match status" value="1"/>
</dbReference>
<organism evidence="6 7">
    <name type="scientific">Angomonas deanei</name>
    <dbReference type="NCBI Taxonomy" id="59799"/>
    <lineage>
        <taxon>Eukaryota</taxon>
        <taxon>Discoba</taxon>
        <taxon>Euglenozoa</taxon>
        <taxon>Kinetoplastea</taxon>
        <taxon>Metakinetoplastina</taxon>
        <taxon>Trypanosomatida</taxon>
        <taxon>Trypanosomatidae</taxon>
        <taxon>Strigomonadinae</taxon>
        <taxon>Angomonas</taxon>
    </lineage>
</organism>
<evidence type="ECO:0000256" key="1">
    <source>
        <dbReference type="ARBA" id="ARBA00006914"/>
    </source>
</evidence>
<evidence type="ECO:0000313" key="6">
    <source>
        <dbReference type="EMBL" id="CAD2220445.1"/>
    </source>
</evidence>
<dbReference type="PANTHER" id="PTHR23073">
    <property type="entry name" value="26S PROTEASOME REGULATORY SUBUNIT"/>
    <property type="match status" value="1"/>
</dbReference>
<protein>
    <submittedName>
        <fullName evidence="6">ATPase family associated with various cellular activities (AAA), putative</fullName>
    </submittedName>
</protein>
<dbReference type="AlphaFoldDB" id="A0A7G2CLZ2"/>